<comment type="subcellular location">
    <subcellularLocation>
        <location evidence="1">Membrane</location>
        <topology evidence="1">Multi-pass membrane protein</topology>
    </subcellularLocation>
</comment>
<evidence type="ECO:0000313" key="7">
    <source>
        <dbReference type="EMBL" id="CAG8472311.1"/>
    </source>
</evidence>
<feature type="transmembrane region" description="Helical" evidence="6">
    <location>
        <begin position="339"/>
        <end position="358"/>
    </location>
</feature>
<feature type="transmembrane region" description="Helical" evidence="6">
    <location>
        <begin position="176"/>
        <end position="196"/>
    </location>
</feature>
<dbReference type="AlphaFoldDB" id="A0A9N8VZY9"/>
<protein>
    <submittedName>
        <fullName evidence="7">1316_t:CDS:1</fullName>
    </submittedName>
</protein>
<dbReference type="InterPro" id="IPR036259">
    <property type="entry name" value="MFS_trans_sf"/>
</dbReference>
<evidence type="ECO:0000256" key="3">
    <source>
        <dbReference type="ARBA" id="ARBA00022989"/>
    </source>
</evidence>
<feature type="compositionally biased region" description="Basic and acidic residues" evidence="5">
    <location>
        <begin position="12"/>
        <end position="23"/>
    </location>
</feature>
<dbReference type="Proteomes" id="UP000789739">
    <property type="component" value="Unassembled WGS sequence"/>
</dbReference>
<evidence type="ECO:0000256" key="1">
    <source>
        <dbReference type="ARBA" id="ARBA00004141"/>
    </source>
</evidence>
<gene>
    <name evidence="7" type="ORF">PBRASI_LOCUS1132</name>
</gene>
<dbReference type="Pfam" id="PF13000">
    <property type="entry name" value="Acatn"/>
    <property type="match status" value="2"/>
</dbReference>
<dbReference type="PANTHER" id="PTHR12778">
    <property type="entry name" value="SOLUTE CARRIER FAMILY 33 ACETYL-COA TRANSPORTER -RELATED"/>
    <property type="match status" value="1"/>
</dbReference>
<dbReference type="GO" id="GO:0008521">
    <property type="term" value="F:acetyl-CoA transmembrane transporter activity"/>
    <property type="evidence" value="ECO:0007669"/>
    <property type="project" value="InterPro"/>
</dbReference>
<feature type="transmembrane region" description="Helical" evidence="6">
    <location>
        <begin position="147"/>
        <end position="164"/>
    </location>
</feature>
<feature type="transmembrane region" description="Helical" evidence="6">
    <location>
        <begin position="370"/>
        <end position="389"/>
    </location>
</feature>
<keyword evidence="4 6" id="KW-0472">Membrane</keyword>
<dbReference type="GO" id="GO:0035348">
    <property type="term" value="P:acetyl-CoA transmembrane transport"/>
    <property type="evidence" value="ECO:0007669"/>
    <property type="project" value="InterPro"/>
</dbReference>
<name>A0A9N8VZY9_9GLOM</name>
<evidence type="ECO:0000313" key="8">
    <source>
        <dbReference type="Proteomes" id="UP000789739"/>
    </source>
</evidence>
<feature type="transmembrane region" description="Helical" evidence="6">
    <location>
        <begin position="216"/>
        <end position="236"/>
    </location>
</feature>
<keyword evidence="2 6" id="KW-0812">Transmembrane</keyword>
<sequence length="525" mass="58966">MLDLPTAQSDGEASRRRESHDDQGPTNMFDPSEGYSELKRREFNDEQDKKELGFDDWSNSPTTVADSYPGLSMQDKKNFALLVTLYLLQGIPVGLASGSIPFLLKSKLSYGQIGIFSLASYPYSLKLLWSPIVDATYSKKIGRRKSWIIPIQIMMGSLLFWLGLHIDEMFTNKPDIPTLTFLFFTLIFLSATQDVAVDGWALTLLSKPNLSYASTAQTVGLNTGYFLSFTVLLAFHSAEFRSEPRDEGILQLGSYLTFWAFMYFAVTIWLIFGKDEEHIQHDDDMMDVKSVYTTIWNICKLPHMKNFILVMLLAKIGFIANETVTGLKLLEKGFNREDLALTVLIDFPFQIIFGYYAAKWSSGPQPLNPWLKAFYGRLAFAVTGMLVVLAFPRDGVVSTGYFLLVIASTVFNSFMSTVQFVSISAFFTTIADPVIGGTYMTLLATFSNFGGTWPRFFVLGAVDYFTDATCSVLDGNSAVLNCVGEQEKVLCALALFGFIRQEVKTLQRLEIKKWGLYSHRSRRGS</sequence>
<evidence type="ECO:0000256" key="5">
    <source>
        <dbReference type="SAM" id="MobiDB-lite"/>
    </source>
</evidence>
<feature type="transmembrane region" description="Helical" evidence="6">
    <location>
        <begin position="307"/>
        <end position="327"/>
    </location>
</feature>
<reference evidence="7" key="1">
    <citation type="submission" date="2021-06" db="EMBL/GenBank/DDBJ databases">
        <authorList>
            <person name="Kallberg Y."/>
            <person name="Tangrot J."/>
            <person name="Rosling A."/>
        </authorList>
    </citation>
    <scope>NUCLEOTIDE SEQUENCE</scope>
    <source>
        <strain evidence="7">BR232B</strain>
    </source>
</reference>
<dbReference type="FunFam" id="1.20.1250.20:FF:000289">
    <property type="entry name" value="Acetyl-coenzyme A transporter 1"/>
    <property type="match status" value="1"/>
</dbReference>
<feature type="compositionally biased region" description="Polar residues" evidence="5">
    <location>
        <begin position="1"/>
        <end position="11"/>
    </location>
</feature>
<dbReference type="PANTHER" id="PTHR12778:SF9">
    <property type="entry name" value="ACETYL-COENZYME A TRANSPORTER 1"/>
    <property type="match status" value="1"/>
</dbReference>
<evidence type="ECO:0000256" key="2">
    <source>
        <dbReference type="ARBA" id="ARBA00022692"/>
    </source>
</evidence>
<dbReference type="EMBL" id="CAJVPI010000068">
    <property type="protein sequence ID" value="CAG8472311.1"/>
    <property type="molecule type" value="Genomic_DNA"/>
</dbReference>
<dbReference type="InterPro" id="IPR024371">
    <property type="entry name" value="AcetylCoA_trans_1-like"/>
</dbReference>
<evidence type="ECO:0000256" key="6">
    <source>
        <dbReference type="SAM" id="Phobius"/>
    </source>
</evidence>
<keyword evidence="8" id="KW-1185">Reference proteome</keyword>
<evidence type="ECO:0000256" key="4">
    <source>
        <dbReference type="ARBA" id="ARBA00023136"/>
    </source>
</evidence>
<feature type="transmembrane region" description="Helical" evidence="6">
    <location>
        <begin position="248"/>
        <end position="272"/>
    </location>
</feature>
<dbReference type="GO" id="GO:0016020">
    <property type="term" value="C:membrane"/>
    <property type="evidence" value="ECO:0007669"/>
    <property type="project" value="UniProtKB-SubCell"/>
</dbReference>
<feature type="region of interest" description="Disordered" evidence="5">
    <location>
        <begin position="1"/>
        <end position="42"/>
    </location>
</feature>
<keyword evidence="3 6" id="KW-1133">Transmembrane helix</keyword>
<dbReference type="SUPFAM" id="SSF103473">
    <property type="entry name" value="MFS general substrate transporter"/>
    <property type="match status" value="1"/>
</dbReference>
<organism evidence="7 8">
    <name type="scientific">Paraglomus brasilianum</name>
    <dbReference type="NCBI Taxonomy" id="144538"/>
    <lineage>
        <taxon>Eukaryota</taxon>
        <taxon>Fungi</taxon>
        <taxon>Fungi incertae sedis</taxon>
        <taxon>Mucoromycota</taxon>
        <taxon>Glomeromycotina</taxon>
        <taxon>Glomeromycetes</taxon>
        <taxon>Paraglomerales</taxon>
        <taxon>Paraglomeraceae</taxon>
        <taxon>Paraglomus</taxon>
    </lineage>
</organism>
<dbReference type="OrthoDB" id="6415790at2759"/>
<proteinExistence type="predicted"/>
<feature type="transmembrane region" description="Helical" evidence="6">
    <location>
        <begin position="79"/>
        <end position="104"/>
    </location>
</feature>
<comment type="caution">
    <text evidence="7">The sequence shown here is derived from an EMBL/GenBank/DDBJ whole genome shotgun (WGS) entry which is preliminary data.</text>
</comment>
<dbReference type="Gene3D" id="1.20.1250.20">
    <property type="entry name" value="MFS general substrate transporter like domains"/>
    <property type="match status" value="1"/>
</dbReference>
<feature type="transmembrane region" description="Helical" evidence="6">
    <location>
        <begin position="401"/>
        <end position="427"/>
    </location>
</feature>
<dbReference type="InterPro" id="IPR004752">
    <property type="entry name" value="AmpG_permease/AT-1"/>
</dbReference>
<accession>A0A9N8VZY9</accession>